<keyword evidence="2" id="KW-1185">Reference proteome</keyword>
<proteinExistence type="predicted"/>
<evidence type="ECO:0000313" key="2">
    <source>
        <dbReference type="Proteomes" id="UP001238540"/>
    </source>
</evidence>
<dbReference type="Proteomes" id="UP001238540">
    <property type="component" value="Unassembled WGS sequence"/>
</dbReference>
<name>A0ABT8BUW3_9VIBR</name>
<dbReference type="RefSeq" id="WP_290311615.1">
    <property type="nucleotide sequence ID" value="NZ_JAUFQC010000001.1"/>
</dbReference>
<reference evidence="2" key="1">
    <citation type="journal article" date="2019" name="Int. J. Syst. Evol. Microbiol.">
        <title>The Global Catalogue of Microorganisms (GCM) 10K type strain sequencing project: providing services to taxonomists for standard genome sequencing and annotation.</title>
        <authorList>
            <consortium name="The Broad Institute Genomics Platform"/>
            <consortium name="The Broad Institute Genome Sequencing Center for Infectious Disease"/>
            <person name="Wu L."/>
            <person name="Ma J."/>
        </authorList>
    </citation>
    <scope>NUCLEOTIDE SEQUENCE [LARGE SCALE GENOMIC DNA]</scope>
    <source>
        <strain evidence="2">CECT 7398</strain>
    </source>
</reference>
<protein>
    <submittedName>
        <fullName evidence="1">Uncharacterized protein</fullName>
    </submittedName>
</protein>
<organism evidence="1 2">
    <name type="scientific">Vibrio ostreicida</name>
    <dbReference type="NCBI Taxonomy" id="526588"/>
    <lineage>
        <taxon>Bacteria</taxon>
        <taxon>Pseudomonadati</taxon>
        <taxon>Pseudomonadota</taxon>
        <taxon>Gammaproteobacteria</taxon>
        <taxon>Vibrionales</taxon>
        <taxon>Vibrionaceae</taxon>
        <taxon>Vibrio</taxon>
    </lineage>
</organism>
<gene>
    <name evidence="1" type="ORF">QWZ16_09225</name>
</gene>
<evidence type="ECO:0000313" key="1">
    <source>
        <dbReference type="EMBL" id="MDN3609878.1"/>
    </source>
</evidence>
<comment type="caution">
    <text evidence="1">The sequence shown here is derived from an EMBL/GenBank/DDBJ whole genome shotgun (WGS) entry which is preliminary data.</text>
</comment>
<sequence length="60" mass="6858">MDNKGSIPHHRETKTTPSFLDFNINLVTAKAIVCLLPESLIKFWYHPSITACLSKPTFHF</sequence>
<accession>A0ABT8BUW3</accession>
<dbReference type="EMBL" id="JAUFQC010000001">
    <property type="protein sequence ID" value="MDN3609878.1"/>
    <property type="molecule type" value="Genomic_DNA"/>
</dbReference>